<dbReference type="Gene3D" id="3.40.50.1000">
    <property type="entry name" value="HAD superfamily/HAD-like"/>
    <property type="match status" value="1"/>
</dbReference>
<dbReference type="SFLD" id="SFLDS00003">
    <property type="entry name" value="Haloacid_Dehalogenase"/>
    <property type="match status" value="1"/>
</dbReference>
<comment type="caution">
    <text evidence="1">The sequence shown here is derived from an EMBL/GenBank/DDBJ whole genome shotgun (WGS) entry which is preliminary data.</text>
</comment>
<dbReference type="Pfam" id="PF13419">
    <property type="entry name" value="HAD_2"/>
    <property type="match status" value="1"/>
</dbReference>
<evidence type="ECO:0000313" key="1">
    <source>
        <dbReference type="EMBL" id="MBO8426504.1"/>
    </source>
</evidence>
<accession>A0A9D9DF51</accession>
<sequence length="217" mass="24170">MRTDIIFDLDGTLLRTLPDIRHAINKALSDCGYPYRYSLKESRLLIGNGADTLVRRALREKGDDEEAFAALKAKYMPYYAAMQNDHAKPYNGIKGVLSYLKDKGCRLFVCTNKPAKLAREVVEIHFGKLFEAVVGHEEGAPVKPDPTIVNSLLSAYSIKKEEALFVGDSAVDVDTARNALLPCCLVKWGYGQYKKGLLEKADYVISKPKELIAIALR</sequence>
<organism evidence="1 2">
    <name type="scientific">Candidatus Alloenteromonas pullistercoris</name>
    <dbReference type="NCBI Taxonomy" id="2840785"/>
    <lineage>
        <taxon>Bacteria</taxon>
        <taxon>Bacillati</taxon>
        <taxon>Bacillota</taxon>
        <taxon>Bacillota incertae sedis</taxon>
        <taxon>Candidatus Alloenteromonas</taxon>
    </lineage>
</organism>
<dbReference type="Proteomes" id="UP000823634">
    <property type="component" value="Unassembled WGS sequence"/>
</dbReference>
<reference evidence="1" key="2">
    <citation type="journal article" date="2021" name="PeerJ">
        <title>Extensive microbial diversity within the chicken gut microbiome revealed by metagenomics and culture.</title>
        <authorList>
            <person name="Gilroy R."/>
            <person name="Ravi A."/>
            <person name="Getino M."/>
            <person name="Pursley I."/>
            <person name="Horton D.L."/>
            <person name="Alikhan N.F."/>
            <person name="Baker D."/>
            <person name="Gharbi K."/>
            <person name="Hall N."/>
            <person name="Watson M."/>
            <person name="Adriaenssens E.M."/>
            <person name="Foster-Nyarko E."/>
            <person name="Jarju S."/>
            <person name="Secka A."/>
            <person name="Antonio M."/>
            <person name="Oren A."/>
            <person name="Chaudhuri R.R."/>
            <person name="La Ragione R."/>
            <person name="Hildebrand F."/>
            <person name="Pallen M.J."/>
        </authorList>
    </citation>
    <scope>NUCLEOTIDE SEQUENCE</scope>
    <source>
        <strain evidence="1">17113</strain>
    </source>
</reference>
<proteinExistence type="predicted"/>
<dbReference type="NCBIfam" id="TIGR01509">
    <property type="entry name" value="HAD-SF-IA-v3"/>
    <property type="match status" value="1"/>
</dbReference>
<dbReference type="AlphaFoldDB" id="A0A9D9DF51"/>
<dbReference type="Gene3D" id="1.10.150.240">
    <property type="entry name" value="Putative phosphatase, domain 2"/>
    <property type="match status" value="1"/>
</dbReference>
<dbReference type="InterPro" id="IPR023214">
    <property type="entry name" value="HAD_sf"/>
</dbReference>
<dbReference type="InterPro" id="IPR023198">
    <property type="entry name" value="PGP-like_dom2"/>
</dbReference>
<dbReference type="InterPro" id="IPR006439">
    <property type="entry name" value="HAD-SF_hydro_IA"/>
</dbReference>
<evidence type="ECO:0000313" key="2">
    <source>
        <dbReference type="Proteomes" id="UP000823634"/>
    </source>
</evidence>
<dbReference type="PRINTS" id="PR00413">
    <property type="entry name" value="HADHALOGNASE"/>
</dbReference>
<dbReference type="PANTHER" id="PTHR43434">
    <property type="entry name" value="PHOSPHOGLYCOLATE PHOSPHATASE"/>
    <property type="match status" value="1"/>
</dbReference>
<reference evidence="1" key="1">
    <citation type="submission" date="2020-10" db="EMBL/GenBank/DDBJ databases">
        <authorList>
            <person name="Gilroy R."/>
        </authorList>
    </citation>
    <scope>NUCLEOTIDE SEQUENCE</scope>
    <source>
        <strain evidence="1">17113</strain>
    </source>
</reference>
<dbReference type="NCBIfam" id="TIGR01549">
    <property type="entry name" value="HAD-SF-IA-v1"/>
    <property type="match status" value="1"/>
</dbReference>
<keyword evidence="1" id="KW-0378">Hydrolase</keyword>
<dbReference type="PANTHER" id="PTHR43434:SF1">
    <property type="entry name" value="PHOSPHOGLYCOLATE PHOSPHATASE"/>
    <property type="match status" value="1"/>
</dbReference>
<gene>
    <name evidence="1" type="ORF">IAC61_04195</name>
</gene>
<protein>
    <submittedName>
        <fullName evidence="1">HAD family hydrolase</fullName>
    </submittedName>
</protein>
<dbReference type="GO" id="GO:0005829">
    <property type="term" value="C:cytosol"/>
    <property type="evidence" value="ECO:0007669"/>
    <property type="project" value="TreeGrafter"/>
</dbReference>
<dbReference type="EMBL" id="JADINA010000027">
    <property type="protein sequence ID" value="MBO8426504.1"/>
    <property type="molecule type" value="Genomic_DNA"/>
</dbReference>
<dbReference type="SFLD" id="SFLDG01129">
    <property type="entry name" value="C1.5:_HAD__Beta-PGM__Phosphata"/>
    <property type="match status" value="1"/>
</dbReference>
<dbReference type="InterPro" id="IPR050155">
    <property type="entry name" value="HAD-like_hydrolase_sf"/>
</dbReference>
<dbReference type="SFLD" id="SFLDG01135">
    <property type="entry name" value="C1.5.6:_HAD__Beta-PGM__Phospha"/>
    <property type="match status" value="1"/>
</dbReference>
<name>A0A9D9DF51_9FIRM</name>
<dbReference type="InterPro" id="IPR041492">
    <property type="entry name" value="HAD_2"/>
</dbReference>
<dbReference type="InterPro" id="IPR036412">
    <property type="entry name" value="HAD-like_sf"/>
</dbReference>
<dbReference type="GO" id="GO:0008967">
    <property type="term" value="F:phosphoglycolate phosphatase activity"/>
    <property type="evidence" value="ECO:0007669"/>
    <property type="project" value="TreeGrafter"/>
</dbReference>
<dbReference type="GO" id="GO:0006281">
    <property type="term" value="P:DNA repair"/>
    <property type="evidence" value="ECO:0007669"/>
    <property type="project" value="TreeGrafter"/>
</dbReference>
<dbReference type="SUPFAM" id="SSF56784">
    <property type="entry name" value="HAD-like"/>
    <property type="match status" value="1"/>
</dbReference>